<comment type="caution">
    <text evidence="7">The sequence shown here is derived from an EMBL/GenBank/DDBJ whole genome shotgun (WGS) entry which is preliminary data.</text>
</comment>
<dbReference type="EMBL" id="NJHS01000053">
    <property type="protein sequence ID" value="PNJ97533.1"/>
    <property type="molecule type" value="Genomic_DNA"/>
</dbReference>
<keyword evidence="8" id="KW-1185">Reference proteome</keyword>
<proteinExistence type="predicted"/>
<dbReference type="InterPro" id="IPR002052">
    <property type="entry name" value="DNA_methylase_N6_adenine_CS"/>
</dbReference>
<dbReference type="InterPro" id="IPR047939">
    <property type="entry name" value="BREX_1_PglX"/>
</dbReference>
<evidence type="ECO:0000313" key="8">
    <source>
        <dbReference type="Proteomes" id="UP000236284"/>
    </source>
</evidence>
<dbReference type="PANTHER" id="PTHR33841">
    <property type="entry name" value="DNA METHYLTRANSFERASE YEEA-RELATED"/>
    <property type="match status" value="1"/>
</dbReference>
<dbReference type="PANTHER" id="PTHR33841:SF1">
    <property type="entry name" value="DNA METHYLTRANSFERASE A"/>
    <property type="match status" value="1"/>
</dbReference>
<accession>A0ABX4WLD3</accession>
<evidence type="ECO:0000256" key="5">
    <source>
        <dbReference type="ARBA" id="ARBA00047942"/>
    </source>
</evidence>
<evidence type="ECO:0000256" key="4">
    <source>
        <dbReference type="ARBA" id="ARBA00022691"/>
    </source>
</evidence>
<evidence type="ECO:0000313" key="7">
    <source>
        <dbReference type="EMBL" id="PNJ97533.1"/>
    </source>
</evidence>
<comment type="catalytic activity">
    <reaction evidence="5">
        <text>a 2'-deoxyadenosine in DNA + S-adenosyl-L-methionine = an N(6)-methyl-2'-deoxyadenosine in DNA + S-adenosyl-L-homocysteine + H(+)</text>
        <dbReference type="Rhea" id="RHEA:15197"/>
        <dbReference type="Rhea" id="RHEA-COMP:12418"/>
        <dbReference type="Rhea" id="RHEA-COMP:12419"/>
        <dbReference type="ChEBI" id="CHEBI:15378"/>
        <dbReference type="ChEBI" id="CHEBI:57856"/>
        <dbReference type="ChEBI" id="CHEBI:59789"/>
        <dbReference type="ChEBI" id="CHEBI:90615"/>
        <dbReference type="ChEBI" id="CHEBI:90616"/>
        <dbReference type="EC" id="2.1.1.72"/>
    </reaction>
</comment>
<dbReference type="RefSeq" id="WP_102938750.1">
    <property type="nucleotide sequence ID" value="NZ_NJHS01000053.1"/>
</dbReference>
<dbReference type="Proteomes" id="UP000236284">
    <property type="component" value="Unassembled WGS sequence"/>
</dbReference>
<dbReference type="InterPro" id="IPR050953">
    <property type="entry name" value="N4_N6_ade-DNA_methylase"/>
</dbReference>
<reference evidence="7 8" key="1">
    <citation type="submission" date="2017-06" db="EMBL/GenBank/DDBJ databases">
        <title>Genome variation in co-occurring toxic Cylindrospermopsis raciborskii strains determines phenotypic plasticity.</title>
        <authorList>
            <person name="Willis A."/>
            <person name="Woodhouse J."/>
            <person name="Ongley S."/>
            <person name="Jex A."/>
            <person name="Burford M."/>
            <person name="Neilan B."/>
        </authorList>
    </citation>
    <scope>NUCLEOTIDE SEQUENCE [LARGE SCALE GENOMIC DNA]</scope>
    <source>
        <strain evidence="7 8">C07</strain>
    </source>
</reference>
<protein>
    <recommendedName>
        <fullName evidence="1">site-specific DNA-methyltransferase (adenine-specific)</fullName>
        <ecNumber evidence="1">2.1.1.72</ecNumber>
    </recommendedName>
</protein>
<dbReference type="Gene3D" id="3.40.50.150">
    <property type="entry name" value="Vaccinia Virus protein VP39"/>
    <property type="match status" value="1"/>
</dbReference>
<dbReference type="NCBIfam" id="NF033452">
    <property type="entry name" value="BREX_1_MTaseX"/>
    <property type="match status" value="1"/>
</dbReference>
<dbReference type="Pfam" id="PF07669">
    <property type="entry name" value="Eco57I"/>
    <property type="match status" value="1"/>
</dbReference>
<dbReference type="EC" id="2.1.1.72" evidence="1"/>
<evidence type="ECO:0000256" key="1">
    <source>
        <dbReference type="ARBA" id="ARBA00011900"/>
    </source>
</evidence>
<organism evidence="7 8">
    <name type="scientific">Cylindrospermopsis raciborskii C07</name>
    <dbReference type="NCBI Taxonomy" id="2014886"/>
    <lineage>
        <taxon>Bacteria</taxon>
        <taxon>Bacillati</taxon>
        <taxon>Cyanobacteriota</taxon>
        <taxon>Cyanophyceae</taxon>
        <taxon>Nostocales</taxon>
        <taxon>Aphanizomenonaceae</taxon>
        <taxon>Cylindrospermopsis</taxon>
    </lineage>
</organism>
<dbReference type="PRINTS" id="PR00507">
    <property type="entry name" value="N12N6MTFRASE"/>
</dbReference>
<dbReference type="GO" id="GO:0032259">
    <property type="term" value="P:methylation"/>
    <property type="evidence" value="ECO:0007669"/>
    <property type="project" value="UniProtKB-KW"/>
</dbReference>
<dbReference type="InterPro" id="IPR011639">
    <property type="entry name" value="MethylTrfase_TaqI-like_dom"/>
</dbReference>
<evidence type="ECO:0000256" key="3">
    <source>
        <dbReference type="ARBA" id="ARBA00022679"/>
    </source>
</evidence>
<gene>
    <name evidence="7" type="ORF">CEP15_09035</name>
</gene>
<dbReference type="InterPro" id="IPR029063">
    <property type="entry name" value="SAM-dependent_MTases_sf"/>
</dbReference>
<dbReference type="SUPFAM" id="SSF53335">
    <property type="entry name" value="S-adenosyl-L-methionine-dependent methyltransferases"/>
    <property type="match status" value="1"/>
</dbReference>
<keyword evidence="3" id="KW-0808">Transferase</keyword>
<keyword evidence="2 7" id="KW-0489">Methyltransferase</keyword>
<dbReference type="GO" id="GO:0008168">
    <property type="term" value="F:methyltransferase activity"/>
    <property type="evidence" value="ECO:0007669"/>
    <property type="project" value="UniProtKB-KW"/>
</dbReference>
<evidence type="ECO:0000259" key="6">
    <source>
        <dbReference type="Pfam" id="PF07669"/>
    </source>
</evidence>
<dbReference type="PROSITE" id="PS00092">
    <property type="entry name" value="N6_MTASE"/>
    <property type="match status" value="1"/>
</dbReference>
<sequence length="1172" mass="134998">MDTTRLKRFAQFARRSLIEQVSSKLNHIIAEDSVARRESAEAVDKLEQQIKEQGKQQVIEQVAYIWFNRFCALQFMDLNGYTTTAIISPLEGQFQPEVLAEAKMGHIDEDMMPIAKTRNHVLTLLNGTSISRDPQTEAYRLLLVAACNYWHGAMPFLFQRIQDYTELLLPDDLLSGKSILAYTREAMTPDVGQDVEVIGWLYQYYISEKKDEVFEGLKKNKKITPENIPAATQLFTPHWIVRYLVENSLGRLWMLNRPHSPLVERMEYYIKPEVPESDFLPIKNPEEIKICDPACGSGHILVYAFELLYAIYEEEGYEPSEIPGKILTHNLYGVEIDERAGELAAFALVMKAREKYRRFLRKPFQLNICVLQKVIFEKDELKRYMDFIGRDLFTYEVQSTLHEFEEADNFGSLIRPTATDVGGIVAMLKGKDVSGQLLFHQTHQKVLQVLKQADYLSSKYHVVVANPPYIGGKGMNSRLGAWVKDNYPDSKGDLFAVFIERNLQLARKHGLVAMITMQSWMFLSSFEKLRAGILGQDTLLSMAHLGARGFDSIGGEVVSTTAFVLANSNDSEYKGSYVRLVDGNSEGEKESALREAIKNPNCGYLYYAKSADFSKIPGSAIAYWVSDKILEIFQQSKPLNDIASPRQGLATANNDRFLRLWTEVNINNIGFGLDSREAAKKSGKKWFPYNKGGEFRKWYGNQEYVVNWENDGLELNGYKPKAVIRNPTYYFQESISWSKVTSSYFSLRFYPEGFIFADAGMSIFFNDKSIIKPILGLMNSPIMNSTTASLSPTLNFEVGQISNFPILNNTFDKITINSLENIEQAINIAREDWDNFETSWDFQTHPLLRENSPNISTSFTNWQNRTETAFRQLQLLEQENNRYWIKSYGLETELTPEVPLNEITLTCNPHYRYDHTKPQTELETLLLADTIKEYISYAVGCMFGRYSLDQPGLILANQGETLPDYLKQIPNPTFTPTKNNVIPILDGQWFTDDMSDRFRQFLRLTFSEEHYEENLKFIEKALGKDIRKYFLKDFYNDHIKRYKKRPIYWLFSSPKSNFNALIYLHRYRPDTVSIVLNDYLREFRAKLEARQNHLKRVEVSADASQSEKTKAVKEINKLATIIEELDDYEREILYPLAIEQIHIDLDDGVKANYPKFGLALKKIPGLETKEED</sequence>
<feature type="domain" description="Type II methyltransferase M.TaqI-like" evidence="6">
    <location>
        <begin position="329"/>
        <end position="545"/>
    </location>
</feature>
<keyword evidence="4" id="KW-0949">S-adenosyl-L-methionine</keyword>
<name>A0ABX4WLD3_9CYAN</name>
<evidence type="ECO:0000256" key="2">
    <source>
        <dbReference type="ARBA" id="ARBA00022603"/>
    </source>
</evidence>